<keyword evidence="12" id="KW-1185">Reference proteome</keyword>
<dbReference type="SUPFAM" id="SSF161098">
    <property type="entry name" value="MetI-like"/>
    <property type="match status" value="1"/>
</dbReference>
<feature type="transmembrane region" description="Helical" evidence="7">
    <location>
        <begin position="139"/>
        <end position="165"/>
    </location>
</feature>
<reference evidence="10 12" key="1">
    <citation type="submission" date="2017-10" db="EMBL/GenBank/DDBJ databases">
        <title>Genomics of the genus Arcobacter.</title>
        <authorList>
            <person name="Perez-Cataluna A."/>
            <person name="Figueras M.J."/>
        </authorList>
    </citation>
    <scope>NUCLEOTIDE SEQUENCE [LARGE SCALE GENOMIC DNA]</scope>
    <source>
        <strain evidence="10 12">CECT 7835</strain>
    </source>
</reference>
<dbReference type="Proteomes" id="UP000253850">
    <property type="component" value="Chromosome"/>
</dbReference>
<accession>A0AAX2A585</accession>
<keyword evidence="3" id="KW-1003">Cell membrane</keyword>
<dbReference type="InterPro" id="IPR035906">
    <property type="entry name" value="MetI-like_sf"/>
</dbReference>
<keyword evidence="4 7" id="KW-0812">Transmembrane</keyword>
<comment type="subcellular location">
    <subcellularLocation>
        <location evidence="1 7">Cell membrane</location>
        <topology evidence="1 7">Multi-pass membrane protein</topology>
    </subcellularLocation>
</comment>
<dbReference type="GO" id="GO:0055085">
    <property type="term" value="P:transmembrane transport"/>
    <property type="evidence" value="ECO:0007669"/>
    <property type="project" value="InterPro"/>
</dbReference>
<evidence type="ECO:0000256" key="2">
    <source>
        <dbReference type="ARBA" id="ARBA00022448"/>
    </source>
</evidence>
<dbReference type="NCBIfam" id="NF045469">
    <property type="entry name" value="Opp1B"/>
    <property type="match status" value="1"/>
</dbReference>
<dbReference type="Gene3D" id="1.10.3720.10">
    <property type="entry name" value="MetI-like"/>
    <property type="match status" value="1"/>
</dbReference>
<evidence type="ECO:0000256" key="1">
    <source>
        <dbReference type="ARBA" id="ARBA00004651"/>
    </source>
</evidence>
<keyword evidence="5 7" id="KW-1133">Transmembrane helix</keyword>
<evidence type="ECO:0000313" key="10">
    <source>
        <dbReference type="EMBL" id="RXK09009.1"/>
    </source>
</evidence>
<dbReference type="KEGG" id="hbv:ABIV_1877"/>
<evidence type="ECO:0000259" key="8">
    <source>
        <dbReference type="PROSITE" id="PS50928"/>
    </source>
</evidence>
<feature type="transmembrane region" description="Helical" evidence="7">
    <location>
        <begin position="177"/>
        <end position="196"/>
    </location>
</feature>
<dbReference type="InterPro" id="IPR050036">
    <property type="entry name" value="CntB"/>
</dbReference>
<dbReference type="Pfam" id="PF19300">
    <property type="entry name" value="BPD_transp_1_N"/>
    <property type="match status" value="1"/>
</dbReference>
<evidence type="ECO:0000313" key="9">
    <source>
        <dbReference type="EMBL" id="AXH12866.1"/>
    </source>
</evidence>
<name>A0AAX2A585_9BACT</name>
<dbReference type="EMBL" id="CP031217">
    <property type="protein sequence ID" value="AXH12866.1"/>
    <property type="molecule type" value="Genomic_DNA"/>
</dbReference>
<dbReference type="InterPro" id="IPR000515">
    <property type="entry name" value="MetI-like"/>
</dbReference>
<dbReference type="AlphaFoldDB" id="A0AAX2A585"/>
<reference evidence="9 11" key="2">
    <citation type="submission" date="2018-07" db="EMBL/GenBank/DDBJ databases">
        <title>Complete genome of the Arcobacter bivalviorum type strain LMG 26154.</title>
        <authorList>
            <person name="Miller W.G."/>
            <person name="Yee E."/>
            <person name="Bono J.L."/>
        </authorList>
    </citation>
    <scope>NUCLEOTIDE SEQUENCE [LARGE SCALE GENOMIC DNA]</scope>
    <source>
        <strain evidence="9 11">LMG 26154</strain>
    </source>
</reference>
<evidence type="ECO:0000256" key="7">
    <source>
        <dbReference type="RuleBase" id="RU363032"/>
    </source>
</evidence>
<gene>
    <name evidence="9" type="primary">nikB</name>
    <name evidence="9" type="ORF">ABIV_1877</name>
    <name evidence="10" type="ORF">CRV05_12080</name>
</gene>
<feature type="transmembrane region" description="Helical" evidence="7">
    <location>
        <begin position="9"/>
        <end position="29"/>
    </location>
</feature>
<dbReference type="Proteomes" id="UP000289193">
    <property type="component" value="Unassembled WGS sequence"/>
</dbReference>
<dbReference type="RefSeq" id="WP_114839682.1">
    <property type="nucleotide sequence ID" value="NZ_CP031217.1"/>
</dbReference>
<dbReference type="EMBL" id="PDKM01000008">
    <property type="protein sequence ID" value="RXK09009.1"/>
    <property type="molecule type" value="Genomic_DNA"/>
</dbReference>
<proteinExistence type="inferred from homology"/>
<dbReference type="PANTHER" id="PTHR43163:SF6">
    <property type="entry name" value="DIPEPTIDE TRANSPORT SYSTEM PERMEASE PROTEIN DPPB-RELATED"/>
    <property type="match status" value="1"/>
</dbReference>
<keyword evidence="2 7" id="KW-0813">Transport</keyword>
<evidence type="ECO:0000256" key="5">
    <source>
        <dbReference type="ARBA" id="ARBA00022989"/>
    </source>
</evidence>
<feature type="transmembrane region" description="Helical" evidence="7">
    <location>
        <begin position="234"/>
        <end position="257"/>
    </location>
</feature>
<protein>
    <submittedName>
        <fullName evidence="10">Nickel ABC transporter permease subunit NikB</fullName>
    </submittedName>
    <submittedName>
        <fullName evidence="9">Nickel ABC transporter, permease protein</fullName>
    </submittedName>
</protein>
<feature type="transmembrane region" description="Helical" evidence="7">
    <location>
        <begin position="277"/>
        <end position="299"/>
    </location>
</feature>
<dbReference type="CDD" id="cd06261">
    <property type="entry name" value="TM_PBP2"/>
    <property type="match status" value="1"/>
</dbReference>
<evidence type="ECO:0000313" key="11">
    <source>
        <dbReference type="Proteomes" id="UP000253850"/>
    </source>
</evidence>
<dbReference type="Pfam" id="PF00528">
    <property type="entry name" value="BPD_transp_1"/>
    <property type="match status" value="1"/>
</dbReference>
<feature type="domain" description="ABC transmembrane type-1" evidence="8">
    <location>
        <begin position="99"/>
        <end position="295"/>
    </location>
</feature>
<feature type="transmembrane region" description="Helical" evidence="7">
    <location>
        <begin position="103"/>
        <end position="127"/>
    </location>
</feature>
<dbReference type="PROSITE" id="PS50928">
    <property type="entry name" value="ABC_TM1"/>
    <property type="match status" value="1"/>
</dbReference>
<dbReference type="InterPro" id="IPR045621">
    <property type="entry name" value="BPD_transp_1_N"/>
</dbReference>
<dbReference type="PANTHER" id="PTHR43163">
    <property type="entry name" value="DIPEPTIDE TRANSPORT SYSTEM PERMEASE PROTEIN DPPB-RELATED"/>
    <property type="match status" value="1"/>
</dbReference>
<organism evidence="10 12">
    <name type="scientific">Halarcobacter bivalviorum</name>
    <dbReference type="NCBI Taxonomy" id="663364"/>
    <lineage>
        <taxon>Bacteria</taxon>
        <taxon>Pseudomonadati</taxon>
        <taxon>Campylobacterota</taxon>
        <taxon>Epsilonproteobacteria</taxon>
        <taxon>Campylobacterales</taxon>
        <taxon>Arcobacteraceae</taxon>
        <taxon>Halarcobacter</taxon>
    </lineage>
</organism>
<evidence type="ECO:0000256" key="4">
    <source>
        <dbReference type="ARBA" id="ARBA00022692"/>
    </source>
</evidence>
<dbReference type="GO" id="GO:0005886">
    <property type="term" value="C:plasma membrane"/>
    <property type="evidence" value="ECO:0007669"/>
    <property type="project" value="UniProtKB-SubCell"/>
</dbReference>
<evidence type="ECO:0000256" key="3">
    <source>
        <dbReference type="ARBA" id="ARBA00022475"/>
    </source>
</evidence>
<sequence>MIKSIIQRVLLIVPLSLGVTLICFILMNLNPSSPAEVTLRVNNIIIITPEAIKETEKELGLDKPLHIQYLLWLKNIFKGNLGLSYETKEPVLKEILKALPTTLTLTIIALILIAFFGLTIGIICAIYENTIFDKLIRIAIFISSATPSFWLALLLIWLFSIHLNILPSNGMEKMNGLILPAITLTIVYICTFIRIIRNSLIQVRSSLFITYAKARGLYKYQILKHQIKSIINPFIIALSMSIPRLLAGTVIIENIFALPGLGRLCIHAIFSRDYPMIQAYVLFTAILFIIFNLFADIWIQIRDPRLRANK</sequence>
<comment type="similarity">
    <text evidence="7">Belongs to the binding-protein-dependent transport system permease family.</text>
</comment>
<keyword evidence="6 7" id="KW-0472">Membrane</keyword>
<evidence type="ECO:0000313" key="12">
    <source>
        <dbReference type="Proteomes" id="UP000289193"/>
    </source>
</evidence>
<evidence type="ECO:0000256" key="6">
    <source>
        <dbReference type="ARBA" id="ARBA00023136"/>
    </source>
</evidence>